<accession>A0A0F9KEN9</accession>
<comment type="caution">
    <text evidence="2">The sequence shown here is derived from an EMBL/GenBank/DDBJ whole genome shotgun (WGS) entry which is preliminary data.</text>
</comment>
<proteinExistence type="predicted"/>
<evidence type="ECO:0000256" key="1">
    <source>
        <dbReference type="SAM" id="Coils"/>
    </source>
</evidence>
<evidence type="ECO:0000313" key="2">
    <source>
        <dbReference type="EMBL" id="KKM80719.1"/>
    </source>
</evidence>
<dbReference type="AlphaFoldDB" id="A0A0F9KEN9"/>
<name>A0A0F9KEN9_9ZZZZ</name>
<reference evidence="2" key="1">
    <citation type="journal article" date="2015" name="Nature">
        <title>Complex archaea that bridge the gap between prokaryotes and eukaryotes.</title>
        <authorList>
            <person name="Spang A."/>
            <person name="Saw J.H."/>
            <person name="Jorgensen S.L."/>
            <person name="Zaremba-Niedzwiedzka K."/>
            <person name="Martijn J."/>
            <person name="Lind A.E."/>
            <person name="van Eijk R."/>
            <person name="Schleper C."/>
            <person name="Guy L."/>
            <person name="Ettema T.J."/>
        </authorList>
    </citation>
    <scope>NUCLEOTIDE SEQUENCE</scope>
</reference>
<gene>
    <name evidence="2" type="ORF">LCGC14_1337100</name>
</gene>
<sequence>MTIKFQEQFPDKFEGITRECQVCGEMIKKGDFIHKCSKKKLKNIERARRAAETKKKNKEQLRVKENMGEVQDELTAMLDKDYIDLEEEIP</sequence>
<protein>
    <submittedName>
        <fullName evidence="2">Uncharacterized protein</fullName>
    </submittedName>
</protein>
<dbReference type="EMBL" id="LAZR01008138">
    <property type="protein sequence ID" value="KKM80719.1"/>
    <property type="molecule type" value="Genomic_DNA"/>
</dbReference>
<organism evidence="2">
    <name type="scientific">marine sediment metagenome</name>
    <dbReference type="NCBI Taxonomy" id="412755"/>
    <lineage>
        <taxon>unclassified sequences</taxon>
        <taxon>metagenomes</taxon>
        <taxon>ecological metagenomes</taxon>
    </lineage>
</organism>
<keyword evidence="1" id="KW-0175">Coiled coil</keyword>
<feature type="coiled-coil region" evidence="1">
    <location>
        <begin position="34"/>
        <end position="64"/>
    </location>
</feature>